<dbReference type="EMBL" id="MNUI01000081">
    <property type="protein sequence ID" value="OIN88190.1"/>
    <property type="molecule type" value="Genomic_DNA"/>
</dbReference>
<protein>
    <submittedName>
        <fullName evidence="1">Uncharacterized protein</fullName>
    </submittedName>
</protein>
<dbReference type="AlphaFoldDB" id="A0A1J4RQN2"/>
<dbReference type="Proteomes" id="UP000183144">
    <property type="component" value="Unassembled WGS sequence"/>
</dbReference>
<accession>A0A1J4RQN2</accession>
<proteinExistence type="predicted"/>
<sequence length="123" mass="14009">MWQGVIIEESLKDKSLLSLVEIIKSTKSTLESESDKGIFHFHSYQLPDEKFAEFTQAAKKTTKPGFYLHLVQADTLVVVLSGQIFTAYRGNMTQFKAIRDYAIKMGIHSDQLPLEHLLDHPLD</sequence>
<reference evidence="1 2" key="1">
    <citation type="journal article" date="2016" name="Environ. Microbiol.">
        <title>Genomic resolution of a cold subsurface aquifer community provides metabolic insights for novel microbes adapted to high CO concentrations.</title>
        <authorList>
            <person name="Probst A.J."/>
            <person name="Castelle C.J."/>
            <person name="Singh A."/>
            <person name="Brown C.T."/>
            <person name="Anantharaman K."/>
            <person name="Sharon I."/>
            <person name="Hug L.A."/>
            <person name="Burstein D."/>
            <person name="Emerson J.B."/>
            <person name="Thomas B.C."/>
            <person name="Banfield J.F."/>
        </authorList>
    </citation>
    <scope>NUCLEOTIDE SEQUENCE [LARGE SCALE GENOMIC DNA]</scope>
    <source>
        <strain evidence="1">CG1_02_47_37</strain>
    </source>
</reference>
<evidence type="ECO:0000313" key="1">
    <source>
        <dbReference type="EMBL" id="OIN88190.1"/>
    </source>
</evidence>
<gene>
    <name evidence="1" type="ORF">AUJ59_04310</name>
</gene>
<evidence type="ECO:0000313" key="2">
    <source>
        <dbReference type="Proteomes" id="UP000183144"/>
    </source>
</evidence>
<organism evidence="1 2">
    <name type="scientific">Candidatus Beckwithbacteria bacterium CG1_02_47_37</name>
    <dbReference type="NCBI Taxonomy" id="1805034"/>
    <lineage>
        <taxon>Bacteria</taxon>
        <taxon>Candidatus Beckwithiibacteriota</taxon>
    </lineage>
</organism>
<comment type="caution">
    <text evidence="1">The sequence shown here is derived from an EMBL/GenBank/DDBJ whole genome shotgun (WGS) entry which is preliminary data.</text>
</comment>
<name>A0A1J4RQN2_9BACT</name>